<dbReference type="Gene3D" id="3.40.50.200">
    <property type="entry name" value="Peptidase S8/S53 domain"/>
    <property type="match status" value="1"/>
</dbReference>
<evidence type="ECO:0000259" key="7">
    <source>
        <dbReference type="Pfam" id="PF00082"/>
    </source>
</evidence>
<dbReference type="EMBL" id="CADCVH010000031">
    <property type="protein sequence ID" value="CAA9451080.1"/>
    <property type="molecule type" value="Genomic_DNA"/>
</dbReference>
<keyword evidence="2 5" id="KW-0645">Protease</keyword>
<evidence type="ECO:0000256" key="1">
    <source>
        <dbReference type="ARBA" id="ARBA00011073"/>
    </source>
</evidence>
<dbReference type="GO" id="GO:0006508">
    <property type="term" value="P:proteolysis"/>
    <property type="evidence" value="ECO:0007669"/>
    <property type="project" value="UniProtKB-KW"/>
</dbReference>
<dbReference type="Pfam" id="PF00082">
    <property type="entry name" value="Peptidase_S8"/>
    <property type="match status" value="1"/>
</dbReference>
<feature type="active site" description="Charge relay system" evidence="5">
    <location>
        <position position="243"/>
    </location>
</feature>
<dbReference type="InterPro" id="IPR050131">
    <property type="entry name" value="Peptidase_S8_subtilisin-like"/>
</dbReference>
<dbReference type="PANTHER" id="PTHR43806:SF11">
    <property type="entry name" value="CEREVISIN-RELATED"/>
    <property type="match status" value="1"/>
</dbReference>
<dbReference type="SUPFAM" id="SSF52743">
    <property type="entry name" value="Subtilisin-like"/>
    <property type="match status" value="1"/>
</dbReference>
<evidence type="ECO:0000256" key="2">
    <source>
        <dbReference type="ARBA" id="ARBA00022670"/>
    </source>
</evidence>
<sequence>MTNPISERTRPFARSALVILAAASVAALCLLVLAAPGGAQLGTVFDAPPRTDPTGPDPLGAPTVERATAPMDEQGPSESVAAGRTVALPDGTKAVAGELIVNYENGVATRQSDLRRQAGATLKTDFPEIDAEVVALDEAAGTAGELEAKKAEIEADPAVESVDYNYVVRAAWSPNDPYFRGGYQANVRAVDAPRAWERSRGGARVAVLDSGCYRGHVELNEGKVVAQTDKYYGDGIANDERGHGTHVSSILAADTNNGAGIAGGAPGAQILCAKVLSNSGTSTTDVVMDGMRWAKANGARVVNMSLGGASYQRSFAELTASMYRSGVFVVAGAGNDNRYRGAYYPAAYPGVMAVAGTERDGTGRYLTANGGSNWGPYVDIAAPGEGIWGASISGPDRYVMYSGTSMATPHVAAAGAILASRGARAPAIFKSLRATADDRGARGRDDVYGSGLVDYHGGLLHYQRSR</sequence>
<dbReference type="InterPro" id="IPR023828">
    <property type="entry name" value="Peptidase_S8_Ser-AS"/>
</dbReference>
<evidence type="ECO:0008006" key="10">
    <source>
        <dbReference type="Google" id="ProtNLM"/>
    </source>
</evidence>
<dbReference type="PROSITE" id="PS51892">
    <property type="entry name" value="SUBTILASE"/>
    <property type="match status" value="1"/>
</dbReference>
<feature type="domain" description="Fervidolysin-like N-terminal prodomain" evidence="8">
    <location>
        <begin position="86"/>
        <end position="162"/>
    </location>
</feature>
<protein>
    <recommendedName>
        <fullName evidence="10">Peptidase S8/S53 domain-containing protein</fullName>
    </recommendedName>
</protein>
<evidence type="ECO:0000256" key="6">
    <source>
        <dbReference type="RuleBase" id="RU003355"/>
    </source>
</evidence>
<evidence type="ECO:0000313" key="9">
    <source>
        <dbReference type="EMBL" id="CAA9451080.1"/>
    </source>
</evidence>
<organism evidence="9">
    <name type="scientific">uncultured Rubrobacteraceae bacterium</name>
    <dbReference type="NCBI Taxonomy" id="349277"/>
    <lineage>
        <taxon>Bacteria</taxon>
        <taxon>Bacillati</taxon>
        <taxon>Actinomycetota</taxon>
        <taxon>Rubrobacteria</taxon>
        <taxon>Rubrobacterales</taxon>
        <taxon>Rubrobacteraceae</taxon>
        <taxon>environmental samples</taxon>
    </lineage>
</organism>
<keyword evidence="4 5" id="KW-0720">Serine protease</keyword>
<proteinExistence type="inferred from homology"/>
<dbReference type="Pfam" id="PF22148">
    <property type="entry name" value="Fervidolysin_NPro-like"/>
    <property type="match status" value="1"/>
</dbReference>
<dbReference type="InterPro" id="IPR000209">
    <property type="entry name" value="Peptidase_S8/S53_dom"/>
</dbReference>
<dbReference type="InterPro" id="IPR036852">
    <property type="entry name" value="Peptidase_S8/S53_dom_sf"/>
</dbReference>
<name>A0A6J4QUK4_9ACTN</name>
<dbReference type="InterPro" id="IPR015500">
    <property type="entry name" value="Peptidase_S8_subtilisin-rel"/>
</dbReference>
<comment type="similarity">
    <text evidence="1 5 6">Belongs to the peptidase S8 family.</text>
</comment>
<reference evidence="9" key="1">
    <citation type="submission" date="2020-02" db="EMBL/GenBank/DDBJ databases">
        <authorList>
            <person name="Meier V. D."/>
        </authorList>
    </citation>
    <scope>NUCLEOTIDE SEQUENCE</scope>
    <source>
        <strain evidence="9">AVDCRST_MAG02</strain>
    </source>
</reference>
<dbReference type="InterPro" id="IPR022398">
    <property type="entry name" value="Peptidase_S8_His-AS"/>
</dbReference>
<dbReference type="PROSITE" id="PS00137">
    <property type="entry name" value="SUBTILASE_HIS"/>
    <property type="match status" value="1"/>
</dbReference>
<dbReference type="InterPro" id="IPR054399">
    <property type="entry name" value="Fervidolysin-like_N_prodom"/>
</dbReference>
<evidence type="ECO:0000259" key="8">
    <source>
        <dbReference type="Pfam" id="PF22148"/>
    </source>
</evidence>
<dbReference type="GO" id="GO:0004252">
    <property type="term" value="F:serine-type endopeptidase activity"/>
    <property type="evidence" value="ECO:0007669"/>
    <property type="project" value="UniProtKB-UniRule"/>
</dbReference>
<dbReference type="PROSITE" id="PS00138">
    <property type="entry name" value="SUBTILASE_SER"/>
    <property type="match status" value="1"/>
</dbReference>
<dbReference type="PANTHER" id="PTHR43806">
    <property type="entry name" value="PEPTIDASE S8"/>
    <property type="match status" value="1"/>
</dbReference>
<evidence type="ECO:0000256" key="4">
    <source>
        <dbReference type="ARBA" id="ARBA00022825"/>
    </source>
</evidence>
<dbReference type="AlphaFoldDB" id="A0A6J4QUK4"/>
<feature type="active site" description="Charge relay system" evidence="5">
    <location>
        <position position="209"/>
    </location>
</feature>
<accession>A0A6J4QUK4</accession>
<dbReference type="InterPro" id="IPR023827">
    <property type="entry name" value="Peptidase_S8_Asp-AS"/>
</dbReference>
<gene>
    <name evidence="9" type="ORF">AVDCRST_MAG02-1034</name>
</gene>
<keyword evidence="3 5" id="KW-0378">Hydrolase</keyword>
<dbReference type="PRINTS" id="PR00723">
    <property type="entry name" value="SUBTILISIN"/>
</dbReference>
<feature type="domain" description="Peptidase S8/S53" evidence="7">
    <location>
        <begin position="202"/>
        <end position="451"/>
    </location>
</feature>
<dbReference type="PROSITE" id="PS00136">
    <property type="entry name" value="SUBTILASE_ASP"/>
    <property type="match status" value="1"/>
</dbReference>
<evidence type="ECO:0000256" key="5">
    <source>
        <dbReference type="PROSITE-ProRule" id="PRU01240"/>
    </source>
</evidence>
<feature type="active site" description="Charge relay system" evidence="5">
    <location>
        <position position="405"/>
    </location>
</feature>
<evidence type="ECO:0000256" key="3">
    <source>
        <dbReference type="ARBA" id="ARBA00022801"/>
    </source>
</evidence>